<evidence type="ECO:0000313" key="4">
    <source>
        <dbReference type="Proteomes" id="UP000011016"/>
    </source>
</evidence>
<accession>I7L9I5</accession>
<organism evidence="1 4">
    <name type="scientific">Corynebacterium otitidis ATCC 51513</name>
    <dbReference type="NCBI Taxonomy" id="883169"/>
    <lineage>
        <taxon>Bacteria</taxon>
        <taxon>Bacillati</taxon>
        <taxon>Actinomycetota</taxon>
        <taxon>Actinomycetes</taxon>
        <taxon>Mycobacteriales</taxon>
        <taxon>Corynebacteriaceae</taxon>
        <taxon>Corynebacterium</taxon>
    </lineage>
</organism>
<name>I7L9I5_9CORY</name>
<dbReference type="OrthoDB" id="2325008at2"/>
<dbReference type="Proteomes" id="UP000011016">
    <property type="component" value="Unassembled WGS sequence"/>
</dbReference>
<dbReference type="EMBL" id="AHAE01000066">
    <property type="protein sequence ID" value="EJZ81715.1"/>
    <property type="molecule type" value="Genomic_DNA"/>
</dbReference>
<comment type="caution">
    <text evidence="1">The sequence shown here is derived from an EMBL/GenBank/DDBJ whole genome shotgun (WGS) entry which is preliminary data.</text>
</comment>
<proteinExistence type="predicted"/>
<dbReference type="InterPro" id="IPR036166">
    <property type="entry name" value="YxeA-like_sf"/>
</dbReference>
<dbReference type="EMBL" id="CAJZ01000156">
    <property type="protein sequence ID" value="CCI83837.1"/>
    <property type="molecule type" value="Genomic_DNA"/>
</dbReference>
<reference evidence="1 4" key="1">
    <citation type="journal article" date="2012" name="J. Bacteriol.">
        <title>Draft Genome Sequence of Turicella otitidis ATCC 51513, Isolated from Middle Ear Fluid from a Child with Otitis Media.</title>
        <authorList>
            <person name="Brinkrolf K."/>
            <person name="Schneider J."/>
            <person name="Knecht M."/>
            <person name="Ruckert C."/>
            <person name="Tauch A."/>
        </authorList>
    </citation>
    <scope>NUCLEOTIDE SEQUENCE [LARGE SCALE GENOMIC DNA]</scope>
    <source>
        <strain evidence="1 4">ATCC 51513</strain>
    </source>
</reference>
<dbReference type="STRING" id="29321.AAV33_04725"/>
<dbReference type="Proteomes" id="UP000006078">
    <property type="component" value="Unassembled WGS sequence"/>
</dbReference>
<keyword evidence="3" id="KW-1185">Reference proteome</keyword>
<dbReference type="SUPFAM" id="SSF159121">
    <property type="entry name" value="BC4932-like"/>
    <property type="match status" value="1"/>
</dbReference>
<dbReference type="RefSeq" id="WP_004601257.1">
    <property type="nucleotide sequence ID" value="NZ_HF541867.1"/>
</dbReference>
<evidence type="ECO:0000313" key="3">
    <source>
        <dbReference type="Proteomes" id="UP000006078"/>
    </source>
</evidence>
<evidence type="ECO:0000313" key="1">
    <source>
        <dbReference type="EMBL" id="CCI83837.1"/>
    </source>
</evidence>
<protein>
    <submittedName>
        <fullName evidence="1">Putative secreted protein</fullName>
    </submittedName>
</protein>
<reference evidence="2 3" key="2">
    <citation type="submission" date="2012-08" db="EMBL/GenBank/DDBJ databases">
        <title>The Genome Sequence of Turicella otitidis ATCC 51513.</title>
        <authorList>
            <consortium name="The Broad Institute Genome Sequencing Platform"/>
            <person name="Earl A."/>
            <person name="Ward D."/>
            <person name="Feldgarden M."/>
            <person name="Gevers D."/>
            <person name="Huys G."/>
            <person name="Walker B."/>
            <person name="Young S.K."/>
            <person name="Zeng Q."/>
            <person name="Gargeya S."/>
            <person name="Fitzgerald M."/>
            <person name="Haas B."/>
            <person name="Abouelleil A."/>
            <person name="Alvarado L."/>
            <person name="Arachchi H.M."/>
            <person name="Berlin A.M."/>
            <person name="Chapman S.B."/>
            <person name="Goldberg J."/>
            <person name="Griggs A."/>
            <person name="Gujja S."/>
            <person name="Hansen M."/>
            <person name="Howarth C."/>
            <person name="Imamovic A."/>
            <person name="Larimer J."/>
            <person name="McCowen C."/>
            <person name="Montmayeur A."/>
            <person name="Murphy C."/>
            <person name="Neiman D."/>
            <person name="Pearson M."/>
            <person name="Priest M."/>
            <person name="Roberts A."/>
            <person name="Saif S."/>
            <person name="Shea T."/>
            <person name="Sisk P."/>
            <person name="Sykes S."/>
            <person name="Wortman J."/>
            <person name="Nusbaum C."/>
            <person name="Birren B."/>
        </authorList>
    </citation>
    <scope>NUCLEOTIDE SEQUENCE [LARGE SCALE GENOMIC DNA]</scope>
    <source>
        <strain evidence="2 3">ATCC 51513</strain>
    </source>
</reference>
<evidence type="ECO:0000313" key="2">
    <source>
        <dbReference type="EMBL" id="EJZ81715.1"/>
    </source>
</evidence>
<sequence length="114" mass="12071">MKKLVGTIIAIAAVVAIGAIALFATQGLWASWDNINPLVSEETAYAELEPGAQEVAGVTAVDEDGEELPYELDFTAWGVDDTLVEITHAGKWVESIDYPEEADVPAAALDALRG</sequence>
<dbReference type="eggNOG" id="COG5294">
    <property type="taxonomic scope" value="Bacteria"/>
</dbReference>
<dbReference type="AlphaFoldDB" id="I7L9I5"/>
<gene>
    <name evidence="1" type="ORF">BN46_1111</name>
    <name evidence="2" type="ORF">HMPREF9719_01367</name>
</gene>
<dbReference type="HOGENOM" id="CLU_159266_0_0_11"/>